<organism evidence="3 4">
    <name type="scientific">Ktedonospora formicarum</name>
    <dbReference type="NCBI Taxonomy" id="2778364"/>
    <lineage>
        <taxon>Bacteria</taxon>
        <taxon>Bacillati</taxon>
        <taxon>Chloroflexota</taxon>
        <taxon>Ktedonobacteria</taxon>
        <taxon>Ktedonobacterales</taxon>
        <taxon>Ktedonobacteraceae</taxon>
        <taxon>Ktedonospora</taxon>
    </lineage>
</organism>
<name>A0A8J3IAR1_9CHLR</name>
<dbReference type="EMBL" id="BNJF01000004">
    <property type="protein sequence ID" value="GHO48843.1"/>
    <property type="molecule type" value="Genomic_DNA"/>
</dbReference>
<dbReference type="AlphaFoldDB" id="A0A8J3IAR1"/>
<reference evidence="3" key="1">
    <citation type="submission" date="2020-10" db="EMBL/GenBank/DDBJ databases">
        <title>Taxonomic study of unclassified bacteria belonging to the class Ktedonobacteria.</title>
        <authorList>
            <person name="Yabe S."/>
            <person name="Wang C.M."/>
            <person name="Zheng Y."/>
            <person name="Sakai Y."/>
            <person name="Cavaletti L."/>
            <person name="Monciardini P."/>
            <person name="Donadio S."/>
        </authorList>
    </citation>
    <scope>NUCLEOTIDE SEQUENCE</scope>
    <source>
        <strain evidence="3">SOSP1-1</strain>
    </source>
</reference>
<feature type="chain" id="PRO_5035266848" evidence="2">
    <location>
        <begin position="35"/>
        <end position="221"/>
    </location>
</feature>
<accession>A0A8J3IAR1</accession>
<sequence>MGIGSAIATVIKGKILVTTLLGMAVIGGGTAAFAATPAGQNITKSITTSAHTATPTTANTKDQKSTEKTNPSKKQSTSQQDECPGLPEVQNLAKAFSLSTDSKSETIQLLCSLHTGDYKGLDHALGYGEINDLLTYAQYLAGQEKNATDAKLSDETLSTYITKVLQTCANDPISACVKANMPTDQGKSDSNSGDTNRSKSGTPTKPTVTPGKPTVTPTPHH</sequence>
<protein>
    <submittedName>
        <fullName evidence="3">Uncharacterized protein</fullName>
    </submittedName>
</protein>
<comment type="caution">
    <text evidence="3">The sequence shown here is derived from an EMBL/GenBank/DDBJ whole genome shotgun (WGS) entry which is preliminary data.</text>
</comment>
<feature type="compositionally biased region" description="Polar residues" evidence="1">
    <location>
        <begin position="182"/>
        <end position="200"/>
    </location>
</feature>
<feature type="region of interest" description="Disordered" evidence="1">
    <location>
        <begin position="179"/>
        <end position="221"/>
    </location>
</feature>
<keyword evidence="4" id="KW-1185">Reference proteome</keyword>
<dbReference type="Proteomes" id="UP000612362">
    <property type="component" value="Unassembled WGS sequence"/>
</dbReference>
<gene>
    <name evidence="3" type="ORF">KSX_70060</name>
</gene>
<evidence type="ECO:0000313" key="4">
    <source>
        <dbReference type="Proteomes" id="UP000612362"/>
    </source>
</evidence>
<evidence type="ECO:0000256" key="2">
    <source>
        <dbReference type="SAM" id="SignalP"/>
    </source>
</evidence>
<feature type="region of interest" description="Disordered" evidence="1">
    <location>
        <begin position="46"/>
        <end position="86"/>
    </location>
</feature>
<evidence type="ECO:0000256" key="1">
    <source>
        <dbReference type="SAM" id="MobiDB-lite"/>
    </source>
</evidence>
<proteinExistence type="predicted"/>
<evidence type="ECO:0000313" key="3">
    <source>
        <dbReference type="EMBL" id="GHO48843.1"/>
    </source>
</evidence>
<feature type="compositionally biased region" description="Polar residues" evidence="1">
    <location>
        <begin position="68"/>
        <end position="81"/>
    </location>
</feature>
<dbReference type="RefSeq" id="WP_220198005.1">
    <property type="nucleotide sequence ID" value="NZ_BNJF01000004.1"/>
</dbReference>
<keyword evidence="2" id="KW-0732">Signal</keyword>
<feature type="compositionally biased region" description="Low complexity" evidence="1">
    <location>
        <begin position="201"/>
        <end position="221"/>
    </location>
</feature>
<feature type="signal peptide" evidence="2">
    <location>
        <begin position="1"/>
        <end position="34"/>
    </location>
</feature>
<feature type="compositionally biased region" description="Low complexity" evidence="1">
    <location>
        <begin position="47"/>
        <end position="60"/>
    </location>
</feature>